<dbReference type="InterPro" id="IPR006909">
    <property type="entry name" value="Rad21/Rec8_C_eu"/>
</dbReference>
<comment type="similarity">
    <text evidence="2">Belongs to the rad21 family.</text>
</comment>
<dbReference type="SUPFAM" id="SSF46785">
    <property type="entry name" value="Winged helix' DNA-binding domain"/>
    <property type="match status" value="1"/>
</dbReference>
<name>A0A4S2N4D9_9PEZI</name>
<evidence type="ECO:0000259" key="5">
    <source>
        <dbReference type="Pfam" id="PF04824"/>
    </source>
</evidence>
<protein>
    <recommendedName>
        <fullName evidence="9">Rad21/Rec8-like protein N-terminal domain-containing protein</fullName>
    </recommendedName>
</protein>
<feature type="region of interest" description="Disordered" evidence="4">
    <location>
        <begin position="296"/>
        <end position="317"/>
    </location>
</feature>
<feature type="compositionally biased region" description="Basic and acidic residues" evidence="4">
    <location>
        <begin position="658"/>
        <end position="680"/>
    </location>
</feature>
<feature type="domain" description="Rad21/Rec8-like protein C-terminal eukaryotic" evidence="5">
    <location>
        <begin position="593"/>
        <end position="635"/>
    </location>
</feature>
<dbReference type="PANTHER" id="PTHR12585">
    <property type="entry name" value="SCC1 / RAD21 FAMILY MEMBER"/>
    <property type="match status" value="1"/>
</dbReference>
<feature type="region of interest" description="Disordered" evidence="4">
    <location>
        <begin position="238"/>
        <end position="267"/>
    </location>
</feature>
<dbReference type="InterPro" id="IPR006910">
    <property type="entry name" value="Rad21_Rec8_N"/>
</dbReference>
<accession>A0A4S2N4D9</accession>
<sequence length="695" mass="77534">MFYSETLLSKTGPLAKVWLSANIERKLSKTNVLQTRVESAVDAIVSKDQAPMALRLSGQLLLGVVRIYSRKARYLLEDCNEALMKIKMAFRPGNVDLPSGMTAHNAAQLLLPDMLTESDLMLPDPTLDIEELLHGGPLPMDIDKHRGRANRINMVDNDRYIGSQNLLTRNSDDMLLQPDLDIDIGDNDHDMSTIIGLDAPADKSYHDDLLSEMDLGFPKQQQKSLLEDDELGLDLGLGGEGDLGFEGPMGFDEPLEPDTTIQPLADDDTEMIPPIDKEPVPDLGAEATPVPEDHAIPAADATRSRSGSPLSSVRSSLVRELAADESHYIPEPSRMETEEPEAVRTARQPISRKRKIINDDQTQIPNSYYKQMLNDTSSITIPANESLHRDPLALSLLNLGTEGKMAQMLFNPRHLAPDLSSLLLPDFIRKCADLKRKREAGDADVDAQELADEDRHTSPPTKQARLELGDEGDEAMITPFEQEPLDMQQDESMLQVPEFGEADLTLPAIGDETEDFLQNQSERTREGSATPVPDFILDDNNTLTTAEYHHPQTQTISRDTRKAVHILREQFSEHSQNPSHPSSAVVYQHLLPPATTSRQDAAKMFFEVLVLATKDAVQVKQKDGFGDIHLGPKKALWGSWAEELDEQQQLEENERQEEEEKRRRQRERIERQRVGERREVVVGTGRGGTEIMGAA</sequence>
<evidence type="ECO:0008006" key="9">
    <source>
        <dbReference type="Google" id="ProtNLM"/>
    </source>
</evidence>
<dbReference type="Proteomes" id="UP000298138">
    <property type="component" value="Unassembled WGS sequence"/>
</dbReference>
<dbReference type="AlphaFoldDB" id="A0A4S2N4D9"/>
<feature type="domain" description="Rad21/Rec8-like protein N-terminal" evidence="6">
    <location>
        <begin position="1"/>
        <end position="104"/>
    </location>
</feature>
<feature type="region of interest" description="Disordered" evidence="4">
    <location>
        <begin position="438"/>
        <end position="473"/>
    </location>
</feature>
<evidence type="ECO:0000259" key="6">
    <source>
        <dbReference type="Pfam" id="PF04825"/>
    </source>
</evidence>
<feature type="compositionally biased region" description="Low complexity" evidence="4">
    <location>
        <begin position="304"/>
        <end position="317"/>
    </location>
</feature>
<evidence type="ECO:0000256" key="2">
    <source>
        <dbReference type="ARBA" id="ARBA00009870"/>
    </source>
</evidence>
<dbReference type="InParanoid" id="A0A4S2N4D9"/>
<evidence type="ECO:0000256" key="3">
    <source>
        <dbReference type="ARBA" id="ARBA00023242"/>
    </source>
</evidence>
<proteinExistence type="inferred from homology"/>
<dbReference type="CDD" id="cd21788">
    <property type="entry name" value="Rad21_Rec8_M_SpRad21p-like"/>
    <property type="match status" value="1"/>
</dbReference>
<dbReference type="GO" id="GO:0007064">
    <property type="term" value="P:mitotic sister chromatid cohesion"/>
    <property type="evidence" value="ECO:0007669"/>
    <property type="project" value="TreeGrafter"/>
</dbReference>
<evidence type="ECO:0000313" key="7">
    <source>
        <dbReference type="EMBL" id="TGZ84119.1"/>
    </source>
</evidence>
<keyword evidence="3" id="KW-0539">Nucleus</keyword>
<dbReference type="GO" id="GO:0005634">
    <property type="term" value="C:nucleus"/>
    <property type="evidence" value="ECO:0007669"/>
    <property type="project" value="UniProtKB-SubCell"/>
</dbReference>
<dbReference type="PANTHER" id="PTHR12585:SF69">
    <property type="entry name" value="FI11703P"/>
    <property type="match status" value="1"/>
</dbReference>
<dbReference type="EMBL" id="ML220113">
    <property type="protein sequence ID" value="TGZ84119.1"/>
    <property type="molecule type" value="Genomic_DNA"/>
</dbReference>
<feature type="compositionally biased region" description="Gly residues" evidence="4">
    <location>
        <begin position="684"/>
        <end position="695"/>
    </location>
</feature>
<dbReference type="InterPro" id="IPR023093">
    <property type="entry name" value="ScpA-like_C"/>
</dbReference>
<evidence type="ECO:0000313" key="8">
    <source>
        <dbReference type="Proteomes" id="UP000298138"/>
    </source>
</evidence>
<dbReference type="FunCoup" id="A0A4S2N4D9">
    <property type="interactions" value="150"/>
</dbReference>
<dbReference type="Gene3D" id="1.10.10.580">
    <property type="entry name" value="Structural maintenance of chromosome 1. Chain E"/>
    <property type="match status" value="1"/>
</dbReference>
<feature type="region of interest" description="Disordered" evidence="4">
    <location>
        <begin position="646"/>
        <end position="695"/>
    </location>
</feature>
<gene>
    <name evidence="7" type="ORF">EX30DRAFT_338682</name>
</gene>
<organism evidence="7 8">
    <name type="scientific">Ascodesmis nigricans</name>
    <dbReference type="NCBI Taxonomy" id="341454"/>
    <lineage>
        <taxon>Eukaryota</taxon>
        <taxon>Fungi</taxon>
        <taxon>Dikarya</taxon>
        <taxon>Ascomycota</taxon>
        <taxon>Pezizomycotina</taxon>
        <taxon>Pezizomycetes</taxon>
        <taxon>Pezizales</taxon>
        <taxon>Ascodesmidaceae</taxon>
        <taxon>Ascodesmis</taxon>
    </lineage>
</organism>
<dbReference type="FunFam" id="1.10.10.580:FF:000004">
    <property type="entry name" value="Double-strand-break repair protein rad21"/>
    <property type="match status" value="1"/>
</dbReference>
<dbReference type="STRING" id="341454.A0A4S2N4D9"/>
<evidence type="ECO:0000256" key="1">
    <source>
        <dbReference type="ARBA" id="ARBA00004123"/>
    </source>
</evidence>
<dbReference type="InterPro" id="IPR036390">
    <property type="entry name" value="WH_DNA-bd_sf"/>
</dbReference>
<reference evidence="7 8" key="1">
    <citation type="submission" date="2019-04" db="EMBL/GenBank/DDBJ databases">
        <title>Comparative genomics and transcriptomics to analyze fruiting body development in filamentous ascomycetes.</title>
        <authorList>
            <consortium name="DOE Joint Genome Institute"/>
            <person name="Lutkenhaus R."/>
            <person name="Traeger S."/>
            <person name="Breuer J."/>
            <person name="Kuo A."/>
            <person name="Lipzen A."/>
            <person name="Pangilinan J."/>
            <person name="Dilworth D."/>
            <person name="Sandor L."/>
            <person name="Poggeler S."/>
            <person name="Barry K."/>
            <person name="Grigoriev I.V."/>
            <person name="Nowrousian M."/>
        </authorList>
    </citation>
    <scope>NUCLEOTIDE SEQUENCE [LARGE SCALE GENOMIC DNA]</scope>
    <source>
        <strain evidence="7 8">CBS 389.68</strain>
    </source>
</reference>
<comment type="subcellular location">
    <subcellularLocation>
        <location evidence="1">Nucleus</location>
    </subcellularLocation>
</comment>
<dbReference type="InterPro" id="IPR039781">
    <property type="entry name" value="Rad21/Rec8-like"/>
</dbReference>
<dbReference type="Pfam" id="PF04825">
    <property type="entry name" value="Rad21_Rec8_N"/>
    <property type="match status" value="1"/>
</dbReference>
<dbReference type="Pfam" id="PF04824">
    <property type="entry name" value="Rad21_Rec8"/>
    <property type="match status" value="1"/>
</dbReference>
<dbReference type="OrthoDB" id="10071381at2759"/>
<evidence type="ECO:0000256" key="4">
    <source>
        <dbReference type="SAM" id="MobiDB-lite"/>
    </source>
</evidence>
<dbReference type="GO" id="GO:0003682">
    <property type="term" value="F:chromatin binding"/>
    <property type="evidence" value="ECO:0007669"/>
    <property type="project" value="TreeGrafter"/>
</dbReference>
<dbReference type="GO" id="GO:1990414">
    <property type="term" value="P:replication-born double-strand break repair via sister chromatid exchange"/>
    <property type="evidence" value="ECO:0007669"/>
    <property type="project" value="TreeGrafter"/>
</dbReference>
<feature type="compositionally biased region" description="Acidic residues" evidence="4">
    <location>
        <begin position="646"/>
        <end position="657"/>
    </location>
</feature>
<feature type="compositionally biased region" description="Acidic residues" evidence="4">
    <location>
        <begin position="442"/>
        <end position="452"/>
    </location>
</feature>
<keyword evidence="8" id="KW-1185">Reference proteome</keyword>
<dbReference type="GO" id="GO:0030892">
    <property type="term" value="C:mitotic cohesin complex"/>
    <property type="evidence" value="ECO:0007669"/>
    <property type="project" value="TreeGrafter"/>
</dbReference>